<dbReference type="AlphaFoldDB" id="D3VDB8"/>
<dbReference type="InterPro" id="IPR019694">
    <property type="entry name" value="Phage_HP1_Orf23"/>
</dbReference>
<dbReference type="EMBL" id="FN667742">
    <property type="protein sequence ID" value="CBJ92158.1"/>
    <property type="molecule type" value="Genomic_DNA"/>
</dbReference>
<keyword evidence="2" id="KW-1185">Reference proteome</keyword>
<dbReference type="HOGENOM" id="CLU_2866837_0_0_6"/>
<sequence length="64" mass="6860">MPSLWGHEAGVLAGRLCNRSVTVADSPARVQTRPLTDLGKADFPFDGTGKPIDLATLQALEKLR</sequence>
<organism evidence="1 2">
    <name type="scientific">Xenorhabdus nematophila (strain ATCC 19061 / DSM 3370 / CCUG 14189 / LMG 1036 / NCIMB 9965 / AN6)</name>
    <dbReference type="NCBI Taxonomy" id="406817"/>
    <lineage>
        <taxon>Bacteria</taxon>
        <taxon>Pseudomonadati</taxon>
        <taxon>Pseudomonadota</taxon>
        <taxon>Gammaproteobacteria</taxon>
        <taxon>Enterobacterales</taxon>
        <taxon>Morganellaceae</taxon>
        <taxon>Xenorhabdus</taxon>
    </lineage>
</organism>
<proteinExistence type="predicted"/>
<evidence type="ECO:0000313" key="2">
    <source>
        <dbReference type="Proteomes" id="UP000008075"/>
    </source>
</evidence>
<protein>
    <submittedName>
        <fullName evidence="1">Uncharacterized protein</fullName>
    </submittedName>
</protein>
<name>D3VDB8_XENNA</name>
<gene>
    <name evidence="1" type="ordered locus">XNC1_4133</name>
</gene>
<dbReference type="KEGG" id="xne:XNC1_4133"/>
<dbReference type="Pfam" id="PF10758">
    <property type="entry name" value="DUF2586"/>
    <property type="match status" value="1"/>
</dbReference>
<reference evidence="1 2" key="1">
    <citation type="journal article" date="2011" name="PLoS ONE">
        <title>The entomopathogenic bacterial endosymbionts xenorhabdus and photorhabdus: convergent lifestyles from divergent genomes.</title>
        <authorList>
            <person name="Chaston J.M."/>
            <person name="Suen G."/>
            <person name="Tucker S.L."/>
            <person name="Andersen A.W."/>
            <person name="Bhasin A."/>
            <person name="Bode E."/>
            <person name="Bode H.B."/>
            <person name="Brachmann A.O."/>
            <person name="Cowles C.E."/>
            <person name="Cowles K.N."/>
            <person name="Darby C."/>
            <person name="de Leon L."/>
            <person name="Drace K."/>
            <person name="Du Z."/>
            <person name="Givaudan A."/>
            <person name="Herbert Tran E.E."/>
            <person name="Jewell K.A."/>
            <person name="Knack J.J."/>
            <person name="Krasomil-Osterfeld K.C."/>
            <person name="Kukor R."/>
            <person name="Lanois A."/>
            <person name="Latreille P."/>
            <person name="Leimgruber N.K."/>
            <person name="Lipke C.M."/>
            <person name="Liu R."/>
            <person name="Lu X."/>
            <person name="Martens E.C."/>
            <person name="Marri P.R."/>
            <person name="Medigue C."/>
            <person name="Menard M.L."/>
            <person name="Miller N.M."/>
            <person name="Morales-Soto N."/>
            <person name="Norton S."/>
            <person name="Ogier J.C."/>
            <person name="Orchard S.S."/>
            <person name="Park D."/>
            <person name="Park Y."/>
            <person name="Qurollo B.A."/>
            <person name="Sugar D.R."/>
            <person name="Richards G.R."/>
            <person name="Rouy Z."/>
            <person name="Slominski B."/>
            <person name="Slominski K."/>
            <person name="Snyder H."/>
            <person name="Tjaden B.C."/>
            <person name="van der Hoeven R."/>
            <person name="Welch R.D."/>
            <person name="Wheeler C."/>
            <person name="Xiang B."/>
            <person name="Barbazuk B."/>
            <person name="Gaudriault S."/>
            <person name="Goodner B."/>
            <person name="Slater S.C."/>
            <person name="Forst S."/>
            <person name="Goldman B.S."/>
            <person name="Goodrich-Blair H."/>
        </authorList>
    </citation>
    <scope>NUCLEOTIDE SEQUENCE [LARGE SCALE GENOMIC DNA]</scope>
    <source>
        <strain evidence="2">ATCC 19061 / DSM 3370 / CCUG 14189 / LMG 1036 / NCIMB 9965 / AN6</strain>
    </source>
</reference>
<accession>D3VDB8</accession>
<evidence type="ECO:0000313" key="1">
    <source>
        <dbReference type="EMBL" id="CBJ92158.1"/>
    </source>
</evidence>
<dbReference type="Proteomes" id="UP000008075">
    <property type="component" value="Chromosome"/>
</dbReference>